<accession>A0AAV9XT36</accession>
<organism evidence="1 2">
    <name type="scientific">Orbilia ellipsospora</name>
    <dbReference type="NCBI Taxonomy" id="2528407"/>
    <lineage>
        <taxon>Eukaryota</taxon>
        <taxon>Fungi</taxon>
        <taxon>Dikarya</taxon>
        <taxon>Ascomycota</taxon>
        <taxon>Pezizomycotina</taxon>
        <taxon>Orbiliomycetes</taxon>
        <taxon>Orbiliales</taxon>
        <taxon>Orbiliaceae</taxon>
        <taxon>Orbilia</taxon>
    </lineage>
</organism>
<protein>
    <submittedName>
        <fullName evidence="1">Uncharacterized protein</fullName>
    </submittedName>
</protein>
<dbReference type="EMBL" id="JAVHJO010000002">
    <property type="protein sequence ID" value="KAK6542898.1"/>
    <property type="molecule type" value="Genomic_DNA"/>
</dbReference>
<dbReference type="AlphaFoldDB" id="A0AAV9XT36"/>
<sequence length="191" mass="22196">MTPQMQSPQPEFLFLSSSSHNHSAIDLMIRISHRRLGKQQFSHCQPLYVFWRADMHAELYYQRGHTYPEFMKDELAPTTKTNFDFSETRSVSLACAYRIDRGHRSAPTIQAKFSGVFLVDHCREHSSPAEAPNWLFSALSQPNLSRNLRLNQNRIKRIRRKRPECNVGNPMTTQILTKFTMCRPIDVSLQA</sequence>
<dbReference type="Proteomes" id="UP001365542">
    <property type="component" value="Unassembled WGS sequence"/>
</dbReference>
<evidence type="ECO:0000313" key="2">
    <source>
        <dbReference type="Proteomes" id="UP001365542"/>
    </source>
</evidence>
<name>A0AAV9XT36_9PEZI</name>
<keyword evidence="2" id="KW-1185">Reference proteome</keyword>
<gene>
    <name evidence="1" type="ORF">TWF694_006837</name>
</gene>
<proteinExistence type="predicted"/>
<reference evidence="1 2" key="1">
    <citation type="submission" date="2019-10" db="EMBL/GenBank/DDBJ databases">
        <authorList>
            <person name="Palmer J.M."/>
        </authorList>
    </citation>
    <scope>NUCLEOTIDE SEQUENCE [LARGE SCALE GENOMIC DNA]</scope>
    <source>
        <strain evidence="1 2">TWF694</strain>
    </source>
</reference>
<evidence type="ECO:0000313" key="1">
    <source>
        <dbReference type="EMBL" id="KAK6542898.1"/>
    </source>
</evidence>
<comment type="caution">
    <text evidence="1">The sequence shown here is derived from an EMBL/GenBank/DDBJ whole genome shotgun (WGS) entry which is preliminary data.</text>
</comment>